<keyword evidence="1" id="KW-0694">RNA-binding</keyword>
<feature type="domain" description="3'-5' exonuclease" evidence="3">
    <location>
        <begin position="15"/>
        <end position="205"/>
    </location>
</feature>
<evidence type="ECO:0000256" key="2">
    <source>
        <dbReference type="SAM" id="MobiDB-lite"/>
    </source>
</evidence>
<dbReference type="GO" id="GO:0008408">
    <property type="term" value="F:3'-5' exonuclease activity"/>
    <property type="evidence" value="ECO:0007669"/>
    <property type="project" value="InterPro"/>
</dbReference>
<dbReference type="CDD" id="cd00105">
    <property type="entry name" value="KH-I"/>
    <property type="match status" value="1"/>
</dbReference>
<dbReference type="OMA" id="CINDNDY"/>
<dbReference type="GO" id="GO:0008298">
    <property type="term" value="P:intracellular mRNA localization"/>
    <property type="evidence" value="ECO:0000318"/>
    <property type="project" value="GO_Central"/>
</dbReference>
<dbReference type="PANTHER" id="PTHR46814:SF1">
    <property type="entry name" value="EGALITARIAN, ISOFORM B"/>
    <property type="match status" value="1"/>
</dbReference>
<evidence type="ECO:0000259" key="3">
    <source>
        <dbReference type="SMART" id="SM00474"/>
    </source>
</evidence>
<name>A0A1Y1HQX7_KLENI</name>
<sequence>MENASTAEKVDDLHVNIVTEPSQLPLEFLEPSHDRQVAIGFDCEGVSLSREGNLTLIQLAFPDAIYLVDILTGGAPLIKACKLGLESPYVTKIIHDCKRDSEALFFQFGIKLHGVFDTQIAYALLEELQGAPRVIDQTYISFVKLLEDKRYGGRSYKEKLDVRAMLRKDETFWARRPMTEQMKRVAAGDVRYLPELWATMNAQLDVYGRWQLRARGELSARCFCIGHGNSKESDWPPVPPMPDHESYDKRPYEEALVVVEVPAGKMGRVIGRKGEAIVALKKSVEADIFTGGIRGPPDKIFLIGPVNEVKKGEAIIRGHFISRPRQFREGKDEIVRPEEGETVGSHH</sequence>
<dbReference type="Gene3D" id="3.30.420.10">
    <property type="entry name" value="Ribonuclease H-like superfamily/Ribonuclease H"/>
    <property type="match status" value="1"/>
</dbReference>
<dbReference type="EMBL" id="DF236971">
    <property type="protein sequence ID" value="GAQ78996.1"/>
    <property type="molecule type" value="Genomic_DNA"/>
</dbReference>
<dbReference type="PROSITE" id="PS50084">
    <property type="entry name" value="KH_TYPE_1"/>
    <property type="match status" value="1"/>
</dbReference>
<dbReference type="Pfam" id="PF00013">
    <property type="entry name" value="KH_1"/>
    <property type="match status" value="1"/>
</dbReference>
<dbReference type="Proteomes" id="UP000054558">
    <property type="component" value="Unassembled WGS sequence"/>
</dbReference>
<keyword evidence="5" id="KW-1185">Reference proteome</keyword>
<dbReference type="InterPro" id="IPR012337">
    <property type="entry name" value="RNaseH-like_sf"/>
</dbReference>
<evidence type="ECO:0000313" key="5">
    <source>
        <dbReference type="Proteomes" id="UP000054558"/>
    </source>
</evidence>
<keyword evidence="4" id="KW-0269">Exonuclease</keyword>
<dbReference type="SMART" id="SM00474">
    <property type="entry name" value="35EXOc"/>
    <property type="match status" value="1"/>
</dbReference>
<dbReference type="OrthoDB" id="26838at2759"/>
<dbReference type="STRING" id="105231.A0A1Y1HQX7"/>
<organism evidence="4 5">
    <name type="scientific">Klebsormidium nitens</name>
    <name type="common">Green alga</name>
    <name type="synonym">Ulothrix nitens</name>
    <dbReference type="NCBI Taxonomy" id="105231"/>
    <lineage>
        <taxon>Eukaryota</taxon>
        <taxon>Viridiplantae</taxon>
        <taxon>Streptophyta</taxon>
        <taxon>Klebsormidiophyceae</taxon>
        <taxon>Klebsormidiales</taxon>
        <taxon>Klebsormidiaceae</taxon>
        <taxon>Klebsormidium</taxon>
    </lineage>
</organism>
<reference evidence="4 5" key="1">
    <citation type="journal article" date="2014" name="Nat. Commun.">
        <title>Klebsormidium flaccidum genome reveals primary factors for plant terrestrial adaptation.</title>
        <authorList>
            <person name="Hori K."/>
            <person name="Maruyama F."/>
            <person name="Fujisawa T."/>
            <person name="Togashi T."/>
            <person name="Yamamoto N."/>
            <person name="Seo M."/>
            <person name="Sato S."/>
            <person name="Yamada T."/>
            <person name="Mori H."/>
            <person name="Tajima N."/>
            <person name="Moriyama T."/>
            <person name="Ikeuchi M."/>
            <person name="Watanabe M."/>
            <person name="Wada H."/>
            <person name="Kobayashi K."/>
            <person name="Saito M."/>
            <person name="Masuda T."/>
            <person name="Sasaki-Sekimoto Y."/>
            <person name="Mashiguchi K."/>
            <person name="Awai K."/>
            <person name="Shimojima M."/>
            <person name="Masuda S."/>
            <person name="Iwai M."/>
            <person name="Nobusawa T."/>
            <person name="Narise T."/>
            <person name="Kondo S."/>
            <person name="Saito H."/>
            <person name="Sato R."/>
            <person name="Murakawa M."/>
            <person name="Ihara Y."/>
            <person name="Oshima-Yamada Y."/>
            <person name="Ohtaka K."/>
            <person name="Satoh M."/>
            <person name="Sonobe K."/>
            <person name="Ishii M."/>
            <person name="Ohtani R."/>
            <person name="Kanamori-Sato M."/>
            <person name="Honoki R."/>
            <person name="Miyazaki D."/>
            <person name="Mochizuki H."/>
            <person name="Umetsu J."/>
            <person name="Higashi K."/>
            <person name="Shibata D."/>
            <person name="Kamiya Y."/>
            <person name="Sato N."/>
            <person name="Nakamura Y."/>
            <person name="Tabata S."/>
            <person name="Ida S."/>
            <person name="Kurokawa K."/>
            <person name="Ohta H."/>
        </authorList>
    </citation>
    <scope>NUCLEOTIDE SEQUENCE [LARGE SCALE GENOMIC DNA]</scope>
    <source>
        <strain evidence="4 5">NIES-2285</strain>
    </source>
</reference>
<dbReference type="InterPro" id="IPR036397">
    <property type="entry name" value="RNaseH_sf"/>
</dbReference>
<feature type="region of interest" description="Disordered" evidence="2">
    <location>
        <begin position="328"/>
        <end position="347"/>
    </location>
</feature>
<feature type="compositionally biased region" description="Basic and acidic residues" evidence="2">
    <location>
        <begin position="328"/>
        <end position="339"/>
    </location>
</feature>
<dbReference type="SUPFAM" id="SSF53098">
    <property type="entry name" value="Ribonuclease H-like"/>
    <property type="match status" value="1"/>
</dbReference>
<gene>
    <name evidence="4" type="ORF">KFL_000220270</name>
</gene>
<dbReference type="SUPFAM" id="SSF54791">
    <property type="entry name" value="Eukaryotic type KH-domain (KH-domain type I)"/>
    <property type="match status" value="1"/>
</dbReference>
<keyword evidence="4" id="KW-0378">Hydrolase</keyword>
<dbReference type="InterPro" id="IPR036612">
    <property type="entry name" value="KH_dom_type_1_sf"/>
</dbReference>
<evidence type="ECO:0000313" key="4">
    <source>
        <dbReference type="EMBL" id="GAQ78996.1"/>
    </source>
</evidence>
<accession>A0A1Y1HQX7</accession>
<dbReference type="InterPro" id="IPR002562">
    <property type="entry name" value="3'-5'_exonuclease_dom"/>
</dbReference>
<proteinExistence type="predicted"/>
<keyword evidence="4" id="KW-0540">Nuclease</keyword>
<dbReference type="GO" id="GO:0003729">
    <property type="term" value="F:mRNA binding"/>
    <property type="evidence" value="ECO:0000318"/>
    <property type="project" value="GO_Central"/>
</dbReference>
<protein>
    <submittedName>
        <fullName evidence="4">3'-5' exonuclease</fullName>
    </submittedName>
</protein>
<dbReference type="CDD" id="cd06148">
    <property type="entry name" value="Egl_like_exo"/>
    <property type="match status" value="1"/>
</dbReference>
<dbReference type="Pfam" id="PF01612">
    <property type="entry name" value="DNA_pol_A_exo1"/>
    <property type="match status" value="1"/>
</dbReference>
<dbReference type="AlphaFoldDB" id="A0A1Y1HQX7"/>
<dbReference type="PANTHER" id="PTHR46814">
    <property type="entry name" value="EGALITARIAN, ISOFORM B"/>
    <property type="match status" value="1"/>
</dbReference>
<dbReference type="InterPro" id="IPR004088">
    <property type="entry name" value="KH_dom_type_1"/>
</dbReference>
<dbReference type="GO" id="GO:0006139">
    <property type="term" value="P:nucleobase-containing compound metabolic process"/>
    <property type="evidence" value="ECO:0007669"/>
    <property type="project" value="InterPro"/>
</dbReference>
<evidence type="ECO:0000256" key="1">
    <source>
        <dbReference type="PROSITE-ProRule" id="PRU00117"/>
    </source>
</evidence>